<keyword evidence="10" id="KW-1185">Reference proteome</keyword>
<dbReference type="PROSITE" id="PS50109">
    <property type="entry name" value="HIS_KIN"/>
    <property type="match status" value="1"/>
</dbReference>
<dbReference type="InterPro" id="IPR036097">
    <property type="entry name" value="HisK_dim/P_sf"/>
</dbReference>
<dbReference type="Gene3D" id="3.30.565.10">
    <property type="entry name" value="Histidine kinase-like ATPase, C-terminal domain"/>
    <property type="match status" value="1"/>
</dbReference>
<evidence type="ECO:0000259" key="7">
    <source>
        <dbReference type="PROSITE" id="PS50109"/>
    </source>
</evidence>
<dbReference type="EMBL" id="VFRP01000004">
    <property type="protein sequence ID" value="TPE52261.1"/>
    <property type="molecule type" value="Genomic_DNA"/>
</dbReference>
<dbReference type="InterPro" id="IPR004358">
    <property type="entry name" value="Sig_transdc_His_kin-like_C"/>
</dbReference>
<dbReference type="SUPFAM" id="SSF52172">
    <property type="entry name" value="CheY-like"/>
    <property type="match status" value="1"/>
</dbReference>
<dbReference type="Proteomes" id="UP000319255">
    <property type="component" value="Unassembled WGS sequence"/>
</dbReference>
<dbReference type="OrthoDB" id="9801651at2"/>
<dbReference type="InterPro" id="IPR001789">
    <property type="entry name" value="Sig_transdc_resp-reg_receiver"/>
</dbReference>
<dbReference type="InterPro" id="IPR035965">
    <property type="entry name" value="PAS-like_dom_sf"/>
</dbReference>
<sequence length="608" mass="65004">MRTASRRASCFRKGCLGGMKSSLQPRIPKYLPVVVIAGASFLVGFAITRPPDLGRAPIGAAEWIAALPASLAAVTVLAGALAAAGLLVRRVLGTRPEAAPALALEAAGIGTREIDPETGMLSCDARARDLLGLTERRCAEADWLARMRPEDRTEALDQTRRARGSGRSVAILYRVTLPDGRTRWIEDMLAPIPGGRLIALLRDVTEQREAAERLRLRQGQAEATAEETARFLAVMSHEIRTPMTCVLGMLDLLTDEPDARTRAERLEIARRSAGALLAILNDVLAFSRAEGGRFELRPVPTEPGRLVAEVMDMMLPRVEPKGVALDWTIAPDVPERVLTDPGRIRQILVNLVGNAAKFTDQGEIALRVERADAPPGRMALAFEVRDSGVGMAPDVLERVFDRFVRDESAGAGREAGTGLGLAISRHLAQLMGGTIEMTSAPGAGSVARFVIPVERADAPAREAPPAEESTEAPGPLRVLVAEDNATNRYLVRALLEREGHEVTTVADGIEAVAAADQGFDVILMDVQMPRMDGATATRAIRTSGLASARTPIIALTANALAADRRIYLSAGMSDYVSKPIELAALNGALARAARSRRARAEAERPVSG</sequence>
<dbReference type="PANTHER" id="PTHR45339">
    <property type="entry name" value="HYBRID SIGNAL TRANSDUCTION HISTIDINE KINASE J"/>
    <property type="match status" value="1"/>
</dbReference>
<dbReference type="NCBIfam" id="TIGR00229">
    <property type="entry name" value="sensory_box"/>
    <property type="match status" value="1"/>
</dbReference>
<evidence type="ECO:0000256" key="3">
    <source>
        <dbReference type="ARBA" id="ARBA00022553"/>
    </source>
</evidence>
<dbReference type="InterPro" id="IPR000014">
    <property type="entry name" value="PAS"/>
</dbReference>
<dbReference type="Pfam" id="PF02518">
    <property type="entry name" value="HATPase_c"/>
    <property type="match status" value="1"/>
</dbReference>
<feature type="transmembrane region" description="Helical" evidence="6">
    <location>
        <begin position="30"/>
        <end position="48"/>
    </location>
</feature>
<dbReference type="GO" id="GO:0000155">
    <property type="term" value="F:phosphorelay sensor kinase activity"/>
    <property type="evidence" value="ECO:0007669"/>
    <property type="project" value="InterPro"/>
</dbReference>
<evidence type="ECO:0000256" key="2">
    <source>
        <dbReference type="ARBA" id="ARBA00012438"/>
    </source>
</evidence>
<feature type="modified residue" description="4-aspartylphosphate" evidence="5">
    <location>
        <position position="525"/>
    </location>
</feature>
<dbReference type="Gene3D" id="1.10.287.130">
    <property type="match status" value="1"/>
</dbReference>
<gene>
    <name evidence="9" type="ORF">FJM51_07565</name>
</gene>
<comment type="caution">
    <text evidence="9">The sequence shown here is derived from an EMBL/GenBank/DDBJ whole genome shotgun (WGS) entry which is preliminary data.</text>
</comment>
<dbReference type="Pfam" id="PF08447">
    <property type="entry name" value="PAS_3"/>
    <property type="match status" value="1"/>
</dbReference>
<evidence type="ECO:0000259" key="8">
    <source>
        <dbReference type="PROSITE" id="PS50110"/>
    </source>
</evidence>
<accession>A0A501WYX3</accession>
<dbReference type="InterPro" id="IPR013655">
    <property type="entry name" value="PAS_fold_3"/>
</dbReference>
<dbReference type="PANTHER" id="PTHR45339:SF5">
    <property type="entry name" value="HISTIDINE KINASE"/>
    <property type="match status" value="1"/>
</dbReference>
<dbReference type="InterPro" id="IPR005467">
    <property type="entry name" value="His_kinase_dom"/>
</dbReference>
<evidence type="ECO:0000256" key="6">
    <source>
        <dbReference type="SAM" id="Phobius"/>
    </source>
</evidence>
<dbReference type="InterPro" id="IPR011006">
    <property type="entry name" value="CheY-like_superfamily"/>
</dbReference>
<name>A0A501WYX3_9RHOB</name>
<dbReference type="SMART" id="SM00448">
    <property type="entry name" value="REC"/>
    <property type="match status" value="1"/>
</dbReference>
<protein>
    <recommendedName>
        <fullName evidence="2">histidine kinase</fullName>
        <ecNumber evidence="2">2.7.13.3</ecNumber>
    </recommendedName>
</protein>
<evidence type="ECO:0000313" key="10">
    <source>
        <dbReference type="Proteomes" id="UP000319255"/>
    </source>
</evidence>
<dbReference type="Gene3D" id="3.30.450.20">
    <property type="entry name" value="PAS domain"/>
    <property type="match status" value="1"/>
</dbReference>
<organism evidence="9 10">
    <name type="scientific">Amaricoccus solimangrovi</name>
    <dbReference type="NCBI Taxonomy" id="2589815"/>
    <lineage>
        <taxon>Bacteria</taxon>
        <taxon>Pseudomonadati</taxon>
        <taxon>Pseudomonadota</taxon>
        <taxon>Alphaproteobacteria</taxon>
        <taxon>Rhodobacterales</taxon>
        <taxon>Paracoccaceae</taxon>
        <taxon>Amaricoccus</taxon>
    </lineage>
</organism>
<dbReference type="InterPro" id="IPR036890">
    <property type="entry name" value="HATPase_C_sf"/>
</dbReference>
<keyword evidence="4" id="KW-0902">Two-component regulatory system</keyword>
<evidence type="ECO:0000313" key="9">
    <source>
        <dbReference type="EMBL" id="TPE52261.1"/>
    </source>
</evidence>
<evidence type="ECO:0000256" key="1">
    <source>
        <dbReference type="ARBA" id="ARBA00000085"/>
    </source>
</evidence>
<dbReference type="InterPro" id="IPR003594">
    <property type="entry name" value="HATPase_dom"/>
</dbReference>
<dbReference type="EC" id="2.7.13.3" evidence="2"/>
<dbReference type="SUPFAM" id="SSF47384">
    <property type="entry name" value="Homodimeric domain of signal transducing histidine kinase"/>
    <property type="match status" value="1"/>
</dbReference>
<dbReference type="CDD" id="cd00130">
    <property type="entry name" value="PAS"/>
    <property type="match status" value="1"/>
</dbReference>
<dbReference type="FunFam" id="3.30.565.10:FF:000010">
    <property type="entry name" value="Sensor histidine kinase RcsC"/>
    <property type="match status" value="1"/>
</dbReference>
<dbReference type="Pfam" id="PF00072">
    <property type="entry name" value="Response_reg"/>
    <property type="match status" value="1"/>
</dbReference>
<feature type="transmembrane region" description="Helical" evidence="6">
    <location>
        <begin position="63"/>
        <end position="88"/>
    </location>
</feature>
<dbReference type="Gene3D" id="3.40.50.2300">
    <property type="match status" value="1"/>
</dbReference>
<dbReference type="Pfam" id="PF00512">
    <property type="entry name" value="HisKA"/>
    <property type="match status" value="1"/>
</dbReference>
<feature type="domain" description="Histidine kinase" evidence="7">
    <location>
        <begin position="234"/>
        <end position="455"/>
    </location>
</feature>
<keyword evidence="6" id="KW-1133">Transmembrane helix</keyword>
<keyword evidence="6" id="KW-0472">Membrane</keyword>
<dbReference type="CDD" id="cd16922">
    <property type="entry name" value="HATPase_EvgS-ArcB-TorS-like"/>
    <property type="match status" value="1"/>
</dbReference>
<feature type="domain" description="Response regulatory" evidence="8">
    <location>
        <begin position="477"/>
        <end position="593"/>
    </location>
</feature>
<dbReference type="PROSITE" id="PS50110">
    <property type="entry name" value="RESPONSE_REGULATORY"/>
    <property type="match status" value="1"/>
</dbReference>
<dbReference type="SMART" id="SM00387">
    <property type="entry name" value="HATPase_c"/>
    <property type="match status" value="1"/>
</dbReference>
<dbReference type="AlphaFoldDB" id="A0A501WYX3"/>
<evidence type="ECO:0000256" key="4">
    <source>
        <dbReference type="ARBA" id="ARBA00023012"/>
    </source>
</evidence>
<evidence type="ECO:0000256" key="5">
    <source>
        <dbReference type="PROSITE-ProRule" id="PRU00169"/>
    </source>
</evidence>
<dbReference type="InterPro" id="IPR003661">
    <property type="entry name" value="HisK_dim/P_dom"/>
</dbReference>
<dbReference type="CDD" id="cd17546">
    <property type="entry name" value="REC_hyHK_CKI1_RcsC-like"/>
    <property type="match status" value="1"/>
</dbReference>
<dbReference type="PRINTS" id="PR00344">
    <property type="entry name" value="BCTRLSENSOR"/>
</dbReference>
<proteinExistence type="predicted"/>
<dbReference type="SMART" id="SM00388">
    <property type="entry name" value="HisKA"/>
    <property type="match status" value="1"/>
</dbReference>
<reference evidence="9 10" key="1">
    <citation type="submission" date="2019-06" db="EMBL/GenBank/DDBJ databases">
        <title>A novel bacterium of genus Amaricoccus, isolated from marine sediment.</title>
        <authorList>
            <person name="Huang H."/>
            <person name="Mo K."/>
            <person name="Hu Y."/>
        </authorList>
    </citation>
    <scope>NUCLEOTIDE SEQUENCE [LARGE SCALE GENOMIC DNA]</scope>
    <source>
        <strain evidence="9 10">HB172011</strain>
    </source>
</reference>
<dbReference type="CDD" id="cd00082">
    <property type="entry name" value="HisKA"/>
    <property type="match status" value="1"/>
</dbReference>
<dbReference type="SUPFAM" id="SSF55785">
    <property type="entry name" value="PYP-like sensor domain (PAS domain)"/>
    <property type="match status" value="1"/>
</dbReference>
<keyword evidence="3 5" id="KW-0597">Phosphoprotein</keyword>
<keyword evidence="6" id="KW-0812">Transmembrane</keyword>
<dbReference type="SUPFAM" id="SSF55874">
    <property type="entry name" value="ATPase domain of HSP90 chaperone/DNA topoisomerase II/histidine kinase"/>
    <property type="match status" value="1"/>
</dbReference>
<comment type="catalytic activity">
    <reaction evidence="1">
        <text>ATP + protein L-histidine = ADP + protein N-phospho-L-histidine.</text>
        <dbReference type="EC" id="2.7.13.3"/>
    </reaction>
</comment>